<gene>
    <name evidence="5" type="ORF">Amac_015960</name>
</gene>
<dbReference type="Gene3D" id="3.40.50.2300">
    <property type="match status" value="2"/>
</dbReference>
<evidence type="ECO:0000256" key="3">
    <source>
        <dbReference type="SAM" id="SignalP"/>
    </source>
</evidence>
<comment type="caution">
    <text evidence="5">The sequence shown here is derived from an EMBL/GenBank/DDBJ whole genome shotgun (WGS) entry which is preliminary data.</text>
</comment>
<evidence type="ECO:0000256" key="1">
    <source>
        <dbReference type="ARBA" id="ARBA00010062"/>
    </source>
</evidence>
<organism evidence="5 6">
    <name type="scientific">Acrocarpospora macrocephala</name>
    <dbReference type="NCBI Taxonomy" id="150177"/>
    <lineage>
        <taxon>Bacteria</taxon>
        <taxon>Bacillati</taxon>
        <taxon>Actinomycetota</taxon>
        <taxon>Actinomycetes</taxon>
        <taxon>Streptosporangiales</taxon>
        <taxon>Streptosporangiaceae</taxon>
        <taxon>Acrocarpospora</taxon>
    </lineage>
</organism>
<comment type="similarity">
    <text evidence="1">Belongs to the leucine-binding protein family.</text>
</comment>
<proteinExistence type="inferred from homology"/>
<dbReference type="Pfam" id="PF13458">
    <property type="entry name" value="Peripla_BP_6"/>
    <property type="match status" value="1"/>
</dbReference>
<feature type="signal peptide" evidence="3">
    <location>
        <begin position="1"/>
        <end position="21"/>
    </location>
</feature>
<dbReference type="InterPro" id="IPR028082">
    <property type="entry name" value="Peripla_BP_I"/>
</dbReference>
<feature type="chain" id="PRO_5039325272" description="Leucine-binding protein domain-containing protein" evidence="3">
    <location>
        <begin position="22"/>
        <end position="400"/>
    </location>
</feature>
<evidence type="ECO:0000313" key="5">
    <source>
        <dbReference type="EMBL" id="GES08001.1"/>
    </source>
</evidence>
<evidence type="ECO:0000313" key="6">
    <source>
        <dbReference type="Proteomes" id="UP000331127"/>
    </source>
</evidence>
<dbReference type="AlphaFoldDB" id="A0A5M3WL99"/>
<dbReference type="EMBL" id="BLAE01000008">
    <property type="protein sequence ID" value="GES08001.1"/>
    <property type="molecule type" value="Genomic_DNA"/>
</dbReference>
<dbReference type="InterPro" id="IPR028081">
    <property type="entry name" value="Leu-bd"/>
</dbReference>
<dbReference type="PANTHER" id="PTHR30483">
    <property type="entry name" value="LEUCINE-SPECIFIC-BINDING PROTEIN"/>
    <property type="match status" value="1"/>
</dbReference>
<feature type="domain" description="Leucine-binding protein" evidence="4">
    <location>
        <begin position="33"/>
        <end position="389"/>
    </location>
</feature>
<sequence>MRRKFAVVAAVISLSTAAACGSDGETSVNDHVIEIGAVLSLTGPFAAQGEAHLGSIKLGIDQVTKAGGITVNGQKYTFAVTTKDSASDPAKATAGVLGMIRDEGVKYLIGPADTPSVVAAESVVTKQDVLWLAGSTYISGRLEAKAGDPAFAKIFGTNPSAATVFPAAVNGALQYQPGTKTAAIVWPSGAASDPYVELIEKAFAAKGVEVVDKLRFDIASTDFSGILTKLKSYKPDIIFTGTTSGAVQAFASQAVQLGSPFGSMIVLGATAGTGLTGNNGKPLPFPYMYIMNRGLDPYTGNPDVTQLFQQYEQVNGKPPALDAQLYATEFTSSINALARAMEKAGTVDDPDAVAKALKTVSVNAGNGDVSFAQDGVLQAPIAVCELRDGDGTCKLVTPGQ</sequence>
<accession>A0A5M3WL99</accession>
<dbReference type="Proteomes" id="UP000331127">
    <property type="component" value="Unassembled WGS sequence"/>
</dbReference>
<name>A0A5M3WL99_9ACTN</name>
<protein>
    <recommendedName>
        <fullName evidence="4">Leucine-binding protein domain-containing protein</fullName>
    </recommendedName>
</protein>
<dbReference type="SUPFAM" id="SSF53822">
    <property type="entry name" value="Periplasmic binding protein-like I"/>
    <property type="match status" value="1"/>
</dbReference>
<evidence type="ECO:0000256" key="2">
    <source>
        <dbReference type="ARBA" id="ARBA00022729"/>
    </source>
</evidence>
<reference evidence="5 6" key="1">
    <citation type="submission" date="2019-10" db="EMBL/GenBank/DDBJ databases">
        <title>Whole genome shotgun sequence of Acrocarpospora macrocephala NBRC 16266.</title>
        <authorList>
            <person name="Ichikawa N."/>
            <person name="Kimura A."/>
            <person name="Kitahashi Y."/>
            <person name="Komaki H."/>
            <person name="Oguchi A."/>
        </authorList>
    </citation>
    <scope>NUCLEOTIDE SEQUENCE [LARGE SCALE GENOMIC DNA]</scope>
    <source>
        <strain evidence="5 6">NBRC 16266</strain>
    </source>
</reference>
<dbReference type="InterPro" id="IPR051010">
    <property type="entry name" value="BCAA_transport"/>
</dbReference>
<keyword evidence="6" id="KW-1185">Reference proteome</keyword>
<evidence type="ECO:0000259" key="4">
    <source>
        <dbReference type="Pfam" id="PF13458"/>
    </source>
</evidence>
<keyword evidence="2 3" id="KW-0732">Signal</keyword>
<dbReference type="OrthoDB" id="9772589at2"/>
<dbReference type="RefSeq" id="WP_155353652.1">
    <property type="nucleotide sequence ID" value="NZ_BAAAHL010000012.1"/>
</dbReference>
<dbReference type="PROSITE" id="PS51257">
    <property type="entry name" value="PROKAR_LIPOPROTEIN"/>
    <property type="match status" value="1"/>
</dbReference>
<dbReference type="PANTHER" id="PTHR30483:SF6">
    <property type="entry name" value="PERIPLASMIC BINDING PROTEIN OF ABC TRANSPORTER FOR NATURAL AMINO ACIDS"/>
    <property type="match status" value="1"/>
</dbReference>